<name>A0AAD4YZT1_PRUDU</name>
<dbReference type="PANTHER" id="PTHR48475:SF2">
    <property type="entry name" value="RIBONUCLEASE H"/>
    <property type="match status" value="1"/>
</dbReference>
<accession>A0AAD4YZT1</accession>
<gene>
    <name evidence="1" type="ORF">L3X38_026826</name>
</gene>
<organism evidence="1 2">
    <name type="scientific">Prunus dulcis</name>
    <name type="common">Almond</name>
    <name type="synonym">Amygdalus dulcis</name>
    <dbReference type="NCBI Taxonomy" id="3755"/>
    <lineage>
        <taxon>Eukaryota</taxon>
        <taxon>Viridiplantae</taxon>
        <taxon>Streptophyta</taxon>
        <taxon>Embryophyta</taxon>
        <taxon>Tracheophyta</taxon>
        <taxon>Spermatophyta</taxon>
        <taxon>Magnoliopsida</taxon>
        <taxon>eudicotyledons</taxon>
        <taxon>Gunneridae</taxon>
        <taxon>Pentapetalae</taxon>
        <taxon>rosids</taxon>
        <taxon>fabids</taxon>
        <taxon>Rosales</taxon>
        <taxon>Rosaceae</taxon>
        <taxon>Amygdaloideae</taxon>
        <taxon>Amygdaleae</taxon>
        <taxon>Prunus</taxon>
    </lineage>
</organism>
<comment type="caution">
    <text evidence="1">The sequence shown here is derived from an EMBL/GenBank/DDBJ whole genome shotgun (WGS) entry which is preliminary data.</text>
</comment>
<proteinExistence type="predicted"/>
<sequence>MQSNRLIRRSYSSPHLTCIKYPQTLEVLYKIHDSECGNHSGDQATHVHPEICNKVILDCLKRRLGGAKAKWVDELPRVAWAYHTTKGGLTGETPFSITYWTEAIIPSHVTVPSISLEVGNVDQKSEQMRLNLDLLEGEREKTIIRVSSYRLQLKSYYDKRVKIRQFQPGDLVLRKTFITTSRQGSKKINPNWKGPYVISWSGGRGSYTLDTMDGKEIPRQWNAYHL</sequence>
<dbReference type="InterPro" id="IPR036397">
    <property type="entry name" value="RNaseH_sf"/>
</dbReference>
<dbReference type="Gene3D" id="3.30.420.10">
    <property type="entry name" value="Ribonuclease H-like superfamily/Ribonuclease H"/>
    <property type="match status" value="1"/>
</dbReference>
<evidence type="ECO:0000313" key="2">
    <source>
        <dbReference type="Proteomes" id="UP001054821"/>
    </source>
</evidence>
<dbReference type="AlphaFoldDB" id="A0AAD4YZT1"/>
<evidence type="ECO:0008006" key="3">
    <source>
        <dbReference type="Google" id="ProtNLM"/>
    </source>
</evidence>
<evidence type="ECO:0000313" key="1">
    <source>
        <dbReference type="EMBL" id="KAI5327430.1"/>
    </source>
</evidence>
<dbReference type="Proteomes" id="UP001054821">
    <property type="component" value="Chromosome 5"/>
</dbReference>
<dbReference type="EMBL" id="JAJFAZ020000005">
    <property type="protein sequence ID" value="KAI5327430.1"/>
    <property type="molecule type" value="Genomic_DNA"/>
</dbReference>
<dbReference type="GO" id="GO:0003676">
    <property type="term" value="F:nucleic acid binding"/>
    <property type="evidence" value="ECO:0007669"/>
    <property type="project" value="InterPro"/>
</dbReference>
<keyword evidence="2" id="KW-1185">Reference proteome</keyword>
<reference evidence="1 2" key="1">
    <citation type="journal article" date="2022" name="G3 (Bethesda)">
        <title>Whole-genome sequence and methylome profiling of the almond [Prunus dulcis (Mill.) D.A. Webb] cultivar 'Nonpareil'.</title>
        <authorList>
            <person name="D'Amico-Willman K.M."/>
            <person name="Ouma W.Z."/>
            <person name="Meulia T."/>
            <person name="Sideli G.M."/>
            <person name="Gradziel T.M."/>
            <person name="Fresnedo-Ramirez J."/>
        </authorList>
    </citation>
    <scope>NUCLEOTIDE SEQUENCE [LARGE SCALE GENOMIC DNA]</scope>
    <source>
        <strain evidence="1">Clone GOH B32 T37-40</strain>
    </source>
</reference>
<dbReference type="PANTHER" id="PTHR48475">
    <property type="entry name" value="RIBONUCLEASE H"/>
    <property type="match status" value="1"/>
</dbReference>
<protein>
    <recommendedName>
        <fullName evidence="3">Transposable element protein</fullName>
    </recommendedName>
</protein>